<dbReference type="FunFam" id="3.40.50.300:FF:000044">
    <property type="entry name" value="Dynein heavy chain 5, axonemal"/>
    <property type="match status" value="1"/>
</dbReference>
<feature type="domain" description="Dynein 2 heavy chain 1 cytoplasmic ATPase lid" evidence="25">
    <location>
        <begin position="3555"/>
        <end position="3637"/>
    </location>
</feature>
<dbReference type="PANTHER" id="PTHR10676:SF339">
    <property type="entry name" value="DYNEIN AXONEMAL HEAVY CHAIN 6"/>
    <property type="match status" value="1"/>
</dbReference>
<dbReference type="Gene3D" id="1.10.287.2620">
    <property type="match status" value="1"/>
</dbReference>
<evidence type="ECO:0000256" key="1">
    <source>
        <dbReference type="ARBA" id="ARBA00004430"/>
    </source>
</evidence>
<dbReference type="GO" id="GO:0005524">
    <property type="term" value="F:ATP binding"/>
    <property type="evidence" value="ECO:0007669"/>
    <property type="project" value="UniProtKB-KW"/>
</dbReference>
<evidence type="ECO:0000313" key="27">
    <source>
        <dbReference type="Proteomes" id="UP000018320"/>
    </source>
</evidence>
<dbReference type="Gene3D" id="1.20.920.30">
    <property type="match status" value="1"/>
</dbReference>
<dbReference type="Gene3D" id="1.10.472.130">
    <property type="match status" value="1"/>
</dbReference>
<feature type="region of interest" description="Disordered" evidence="14">
    <location>
        <begin position="781"/>
        <end position="848"/>
    </location>
</feature>
<dbReference type="GO" id="GO:0030286">
    <property type="term" value="C:dynein complex"/>
    <property type="evidence" value="ECO:0007669"/>
    <property type="project" value="UniProtKB-KW"/>
</dbReference>
<comment type="caution">
    <text evidence="26">The sequence shown here is derived from an EMBL/GenBank/DDBJ whole genome shotgun (WGS) entry which is preliminary data.</text>
</comment>
<feature type="coiled-coil region" evidence="13">
    <location>
        <begin position="1720"/>
        <end position="1747"/>
    </location>
</feature>
<dbReference type="InterPro" id="IPR024743">
    <property type="entry name" value="Dynein_HC_stalk"/>
</dbReference>
<evidence type="ECO:0000256" key="14">
    <source>
        <dbReference type="SAM" id="MobiDB-lite"/>
    </source>
</evidence>
<dbReference type="Gene3D" id="1.20.140.100">
    <property type="entry name" value="Dynein heavy chain, N-terminal domain 2"/>
    <property type="match status" value="1"/>
</dbReference>
<dbReference type="SUPFAM" id="SSF52540">
    <property type="entry name" value="P-loop containing nucleoside triphosphate hydrolases"/>
    <property type="match status" value="4"/>
</dbReference>
<dbReference type="Gene3D" id="1.10.8.720">
    <property type="entry name" value="Region D6 of dynein motor"/>
    <property type="match status" value="1"/>
</dbReference>
<feature type="domain" description="Dynein heavy chain AAA 5 extension" evidence="22">
    <location>
        <begin position="3187"/>
        <end position="3289"/>
    </location>
</feature>
<dbReference type="GO" id="GO:0097729">
    <property type="term" value="C:9+2 motile cilium"/>
    <property type="evidence" value="ECO:0007669"/>
    <property type="project" value="TreeGrafter"/>
</dbReference>
<organism evidence="26 27">
    <name type="scientific">Giardia intestinalis</name>
    <name type="common">Giardia lamblia</name>
    <dbReference type="NCBI Taxonomy" id="5741"/>
    <lineage>
        <taxon>Eukaryota</taxon>
        <taxon>Metamonada</taxon>
        <taxon>Diplomonadida</taxon>
        <taxon>Hexamitidae</taxon>
        <taxon>Giardiinae</taxon>
        <taxon>Giardia</taxon>
    </lineage>
</organism>
<dbReference type="FunFam" id="3.40.50.300:FF:000049">
    <property type="entry name" value="Dynein, axonemal, heavy chain 5"/>
    <property type="match status" value="1"/>
</dbReference>
<dbReference type="Pfam" id="PF12775">
    <property type="entry name" value="AAA_7"/>
    <property type="match status" value="1"/>
</dbReference>
<dbReference type="Pfam" id="PF17852">
    <property type="entry name" value="Dynein_AAA_lid"/>
    <property type="match status" value="1"/>
</dbReference>
<feature type="compositionally biased region" description="Basic and acidic residues" evidence="14">
    <location>
        <begin position="837"/>
        <end position="848"/>
    </location>
</feature>
<feature type="domain" description="Dynein heavy chain hydrolytic ATP-binding dynein motor region" evidence="18">
    <location>
        <begin position="2508"/>
        <end position="2834"/>
    </location>
</feature>
<feature type="domain" description="Dynein heavy chain region D6 P-loop" evidence="15">
    <location>
        <begin position="4916"/>
        <end position="5029"/>
    </location>
</feature>
<feature type="compositionally biased region" description="Basic and acidic residues" evidence="14">
    <location>
        <begin position="788"/>
        <end position="797"/>
    </location>
</feature>
<name>V6TIB4_GIAIN</name>
<dbReference type="GO" id="GO:0005874">
    <property type="term" value="C:microtubule"/>
    <property type="evidence" value="ECO:0007669"/>
    <property type="project" value="UniProtKB-KW"/>
</dbReference>
<dbReference type="InterPro" id="IPR024317">
    <property type="entry name" value="Dynein_heavy_chain_D4_dom"/>
</dbReference>
<dbReference type="InterPro" id="IPR041228">
    <property type="entry name" value="Dynein_C"/>
</dbReference>
<dbReference type="Pfam" id="PF08393">
    <property type="entry name" value="DHC_N2"/>
    <property type="match status" value="1"/>
</dbReference>
<dbReference type="GO" id="GO:0008569">
    <property type="term" value="F:minus-end-directed microtubule motor activity"/>
    <property type="evidence" value="ECO:0007669"/>
    <property type="project" value="InterPro"/>
</dbReference>
<evidence type="ECO:0000259" key="16">
    <source>
        <dbReference type="Pfam" id="PF08385"/>
    </source>
</evidence>
<dbReference type="EMBL" id="AHGT01000010">
    <property type="protein sequence ID" value="ESU38703.1"/>
    <property type="molecule type" value="Genomic_DNA"/>
</dbReference>
<dbReference type="Pfam" id="PF08385">
    <property type="entry name" value="DHC_N1"/>
    <property type="match status" value="3"/>
</dbReference>
<feature type="domain" description="Dynein heavy chain tail" evidence="16">
    <location>
        <begin position="532"/>
        <end position="779"/>
    </location>
</feature>
<feature type="compositionally biased region" description="Basic and acidic residues" evidence="14">
    <location>
        <begin position="5253"/>
        <end position="5269"/>
    </location>
</feature>
<dbReference type="Pfam" id="PF12780">
    <property type="entry name" value="AAA_8"/>
    <property type="match status" value="1"/>
</dbReference>
<feature type="compositionally biased region" description="Polar residues" evidence="14">
    <location>
        <begin position="4478"/>
        <end position="4493"/>
    </location>
</feature>
<dbReference type="FunFam" id="1.20.920.30:FF:000005">
    <property type="entry name" value="Dynein, axonemal, heavy chain 2"/>
    <property type="match status" value="1"/>
</dbReference>
<dbReference type="GO" id="GO:0005930">
    <property type="term" value="C:axoneme"/>
    <property type="evidence" value="ECO:0007669"/>
    <property type="project" value="UniProtKB-SubCell"/>
</dbReference>
<evidence type="ECO:0000259" key="18">
    <source>
        <dbReference type="Pfam" id="PF12774"/>
    </source>
</evidence>
<comment type="subcellular location">
    <subcellularLocation>
        <location evidence="1">Cytoplasm</location>
        <location evidence="1">Cytoskeleton</location>
        <location evidence="1">Cilium axoneme</location>
    </subcellularLocation>
</comment>
<reference evidence="27" key="1">
    <citation type="submission" date="2012-02" db="EMBL/GenBank/DDBJ databases">
        <title>Genome sequencing of Giardia lamblia Genotypes A2 and B isolates (DH and GS) and comparative analysis with the genomes of Genotypes A1 and E (WB and Pig).</title>
        <authorList>
            <person name="Adam R."/>
            <person name="Dahlstrom E."/>
            <person name="Martens C."/>
            <person name="Bruno D."/>
            <person name="Barbian K."/>
            <person name="Porcella S.F."/>
            <person name="Nash T."/>
        </authorList>
    </citation>
    <scope>NUCLEOTIDE SEQUENCE</scope>
    <source>
        <strain evidence="27">DH</strain>
    </source>
</reference>
<dbReference type="InterPro" id="IPR043157">
    <property type="entry name" value="Dynein_AAA1S"/>
</dbReference>
<evidence type="ECO:0000256" key="7">
    <source>
        <dbReference type="ARBA" id="ARBA00023017"/>
    </source>
</evidence>
<dbReference type="Gene3D" id="1.20.920.20">
    <property type="match status" value="1"/>
</dbReference>
<feature type="compositionally biased region" description="Low complexity" evidence="14">
    <location>
        <begin position="800"/>
        <end position="812"/>
    </location>
</feature>
<dbReference type="Gene3D" id="1.10.8.1220">
    <property type="match status" value="1"/>
</dbReference>
<dbReference type="InterPro" id="IPR043160">
    <property type="entry name" value="Dynein_C_barrel"/>
</dbReference>
<feature type="region of interest" description="Disordered" evidence="14">
    <location>
        <begin position="2329"/>
        <end position="2354"/>
    </location>
</feature>
<feature type="region of interest" description="Disordered" evidence="14">
    <location>
        <begin position="3946"/>
        <end position="3980"/>
    </location>
</feature>
<dbReference type="Pfam" id="PF12774">
    <property type="entry name" value="AAA_6"/>
    <property type="match status" value="1"/>
</dbReference>
<dbReference type="Gene3D" id="3.10.490.20">
    <property type="match status" value="1"/>
</dbReference>
<feature type="domain" description="Dynein heavy chain AAA module D4" evidence="20">
    <location>
        <begin position="3722"/>
        <end position="4030"/>
    </location>
</feature>
<keyword evidence="4" id="KW-0677">Repeat</keyword>
<dbReference type="InterPro" id="IPR054354">
    <property type="entry name" value="DYNC2H1-like_lid"/>
</dbReference>
<evidence type="ECO:0000259" key="17">
    <source>
        <dbReference type="Pfam" id="PF08393"/>
    </source>
</evidence>
<reference evidence="26 27" key="2">
    <citation type="journal article" date="2013" name="Genome Biol. Evol.">
        <title>Genome sequencing of Giardia lamblia genotypes A2 and B isolates (DH and GS) and comparative analysis with the genomes of genotypes A1 and E (WB and Pig).</title>
        <authorList>
            <person name="Adam R.D."/>
            <person name="Dahlstrom E.W."/>
            <person name="Martens C.A."/>
            <person name="Bruno D.P."/>
            <person name="Barbian K.D."/>
            <person name="Ricklefs S.M."/>
            <person name="Hernandez M.M."/>
            <person name="Narla N.P."/>
            <person name="Patel R.B."/>
            <person name="Porcella S.F."/>
            <person name="Nash T.E."/>
        </authorList>
    </citation>
    <scope>NUCLEOTIDE SEQUENCE [LARGE SCALE GENOMIC DNA]</scope>
    <source>
        <strain evidence="26 27">DH</strain>
    </source>
</reference>
<evidence type="ECO:0000256" key="13">
    <source>
        <dbReference type="SAM" id="Coils"/>
    </source>
</evidence>
<feature type="compositionally biased region" description="Basic and acidic residues" evidence="14">
    <location>
        <begin position="1017"/>
        <end position="1028"/>
    </location>
</feature>
<feature type="domain" description="Dynein heavy chain ATP-binding dynein motor region" evidence="21">
    <location>
        <begin position="4405"/>
        <end position="4668"/>
    </location>
</feature>
<evidence type="ECO:0000256" key="11">
    <source>
        <dbReference type="ARBA" id="ARBA00023212"/>
    </source>
</evidence>
<feature type="domain" description="Dynein heavy chain tail" evidence="16">
    <location>
        <begin position="207"/>
        <end position="454"/>
    </location>
</feature>
<proteinExistence type="predicted"/>
<keyword evidence="10" id="KW-0505">Motor protein</keyword>
<dbReference type="VEuPathDB" id="GiardiaDB:QR46_2177"/>
<dbReference type="InterPro" id="IPR035706">
    <property type="entry name" value="AAA_9"/>
</dbReference>
<dbReference type="Pfam" id="PF18199">
    <property type="entry name" value="Dynein_C"/>
    <property type="match status" value="1"/>
</dbReference>
<keyword evidence="5" id="KW-0547">Nucleotide-binding</keyword>
<evidence type="ECO:0000259" key="15">
    <source>
        <dbReference type="Pfam" id="PF03028"/>
    </source>
</evidence>
<feature type="domain" description="Dynein heavy chain linker" evidence="17">
    <location>
        <begin position="1771"/>
        <end position="2269"/>
    </location>
</feature>
<evidence type="ECO:0000256" key="12">
    <source>
        <dbReference type="ARBA" id="ARBA00023273"/>
    </source>
</evidence>
<dbReference type="VEuPathDB" id="GiardiaDB:GL50803_0094440"/>
<feature type="compositionally biased region" description="Polar residues" evidence="14">
    <location>
        <begin position="816"/>
        <end position="826"/>
    </location>
</feature>
<evidence type="ECO:0000259" key="25">
    <source>
        <dbReference type="Pfam" id="PF22597"/>
    </source>
</evidence>
<feature type="compositionally biased region" description="Basic and acidic residues" evidence="14">
    <location>
        <begin position="2330"/>
        <end position="2340"/>
    </location>
</feature>
<dbReference type="PANTHER" id="PTHR10676">
    <property type="entry name" value="DYNEIN HEAVY CHAIN FAMILY PROTEIN"/>
    <property type="match status" value="1"/>
</dbReference>
<sequence>MDSVMSGGVEGTNLVPVDQEFLYFILDIMRASGGYRIELTDMDPYHELFLEFTNPTDSGHCSLFLWFNEKLHKLEVVHSLSNTTDFSAAKSDTSQPTLAFSIYYFVRLETMPADFTDWRNHIQMGTVSPCVTESLLNAMNSVYSPWIRSFNTWPSSVRDDFLSQIERYMASLTETTYLAKGRTVLYIPSFEDLDPVEGSRNKELIPRLESLVVHWTRQIKELLSGVHSMARTSMTAQQAITPGAAPKTDDASRPITQFSKKAARGLNACATKYHPFPRLQDPLDELCYWKTRAADLTAVLDQLRSKALCNVIETLKLAHSQYADTFNELAAVIKERTNESMSNLKFLGTIEGACRSLMTTKDLNDIASVLPDLLCQIKLISAQSAYYSNVANLSGLLRRVSSLVVNSLVSMVSLYDIFVGDSLRSIHDLIGCNAIINSWILLYKQACDNTKEHEDLVTEIETAKKAAIEAEAQMGALPPPEPEPVPEPDERTEEGEGTEDSYDNPAALNHIPPQYHKTVYCLLLRKQRPDQPFMEWSFDSSVVSSAEAFGQRCIDLCEICQDRLQFSRADTLIASKDGFLQRHTNANAGAEQNGKQHIKENTFSTTPKTETIELPNGLTVDMSLLSQIGKPPYDNLNTASLADINSAEYLLPKFGGSLGQMIRRSFREIQRTFLRHLALLSRVPYNHFDVRSNSWHESVAAYRQGIKALTIFTENIISTNFSQSSHSVVETCAILEAFSHLSSRPAFRRSVEKKTLDTVRLFIEKAGQIKSQFELLRTASNTTNVESKPSEARDTKRTTKLAAAKAPLGTKARSTKAVSGANSGTAKASAKVALSSTDEHAQPERKLDVDQASASMATTVAHSTVLTFASFQPRIAMNSVNIKRLLSALERDWDALVIWLSPGARQVASELLNRERRNAAAAASGAGTNDSRQAVELLVNYSRDEREAIEIYAKTKALFESYIDRNFREWVSSIKLYNFEAELEKPIMALTPIPDALKEKLNVDSALNALDMGTSSDKAKKAPQAKDEPQEETTNTILLLNRVSLQYPVSIKNCLQEVMYWSKLGYDIPENAKQLYSRRTALHQKKELVSLCVSEVNRVVDNLAPDEILLFRSRLSELSNYLSDAWTKIGWNTRGLLQFIMKARKLAIEAFALTCLFHNKRKTIEDCIRSLSSISLINCKLCADTSSSSSLSHAQSMEQSLADDDDAQLGERSSTSGPLQLSEFVSNQRVTLDSATRQFFETLNLAEDSLVSCYNIFRKDGSSVQAEWIQFVSQIESRIEVSLLALFVQSFEELAFIMTGRRSRPLDMSAYKPEAIPIFKLFLVLTKHPIISPSVDELNGAVVTVLRSAILGIVERIERFHISLSAKERRLREMRIAEAERIFQEKIDQREREGLQTSPAEIAVLRADIDEWASLKMPEYKVRIPYLDLFRFAINILDQPANTVTVYSPSSCPDEATDQQAKGINTNALGHAIAWIRYSLDAVCKQATTYAGNFARYSELWLEDMRGYEIRHNLLSQPLSVYEDTLKSFQRLEADLQQEESHIHLSVIQLDCTNLKTELARKSADFQSYLIDVLQEKAFSELKLVTNDLNEMILLLDKESRDLDDLQRQITNLDSAKVLIGSINERCQPIGQKFQLLMTLEANVSADKLVILNGLTDLITKAKGAIDSAQLKVAVERTKFRDQVTRDQANLTQACMDLKTLVQSEGPYSPNVVTKAIEGVALTAEDIQQAERILHRFENKYDDLLQLKEQVEHGLRIFQAEFKDVKELSIIQGMIKQLKSIWSIASAWNNYYSSVKRTQMRHIDHEQLDAEIKKNQISVRKLPNDTKAFPVSKTLALQLEEYRPVPAVSQDLKNTAMRPRHWAQISEITGIYLLIPKDTPNILGPASGGEPIAKLSNLVSSGVNLDSSTTSAGLSSSAVNDEAYDKVIIDPDSMHFTLHFIISSGLMVHAESIAAISSGATQELFIEEGMRDIVKKWHMLELNVATYQSKSYGGDVRNKPTYYILKGLEDLFANLEEHSLSISTMKGSKYARAFEQELDTWDAVLSQVSEGIEIILNSQRAWMYLETIFAASDDIRKQLPAESQLFDEANELWKKSMTRIHREKRVLVCFDILELLQTNIGSKINLRRSSVIIKSMLEISQTLDQIQKRLEDYLERKRVSFPRFYFLSNDELLEILAQSKNPLAVQPHIRKCFDAMKSLDVTDKAGTNISQYTDVSQLKPNTVVIASGMRGDCGELVPFLRNIICTGVPVEVWLGQVEDCMRATLKDMAPRCLLDMVNGKLPLEILLGKWPGQLTIASNQIRWTQHVAHALSSGAKFLDKTKLEAPTLRNKKDTFDRPGEDGLDGGDETAAEEPQEELDDEAFLMQQLMQTPGFQDCLDTVRRNLKNSRKRSMIFLSKLTEIVRKQRSEFVVPQAAPYPCNFQGSLIQNKVRSHITLEVHNRDIIEELYHAKVYNDQCFEWFSQLKYYLELVGSDFDQPSSKKKKKEEKREDMTMCIVIRQTTSILAYQYEYLANTGRLVCTPLTDRCYVTLTSALQLRKGGAPQGPAGTGKTETTKDLAKAISIQCLIFNCSEGLDYKSLGRMFSGLCQTGAWSCFDEFNRLYVDVLSVVAQQVGTILAAISKNASRFVFEGREISLKRTCGVFITMNPGYAGRSELPDNLKALFRPISMCVPQMQLICEIMILSEGFATAKSLGMKAKTLFELSNLQLSKQGHYDFGLRAMKAVLLTAGMLKRSHPEYPEDMIMMRSLKYSTEPKLVRQDTLLFTGLISDLFPGVELQDVSYGLVEAGVDIEMAVRNIHINTKQRDKIFQFLETQESRHGVMVIGNSGSGKTTCYEVLAAARARAKKAYTEYLEATQPKGAVQAKAFLKNPYCIMIKHVVDSQEIPFKAVSPYLYLLQKLYKDETGTSKHIQETVYLAKCIHYMKDVYKYDSNTGAYAFTPARDQKDTTVGDVLVEPVYDEKVRTPYDDAYDVVIDYINPKALNINQLYGAFDMATQEWVDGVVSNCIRSSSALGNDPNNKTYYTTLFDGPVDTLWIESLNSVLDDSKILTLVNGERISFPKAVNFLFEANDLSQASPATVSRAGMIYCDLSDIEWRWLYKHGIDKFYRSRTRNELVRERYGTFQFNLERAIAKVKENEGDSSNYKELIKHDVPAETNQLIIDTLEGYGMKLFNKVFDAKEQGILTQSIDYSVYSMMRTFFNMFEALAQPHNGVWIDIFDNDGMVQRVVEMYIVFSLVWAFGGSLDSDGRQHFDLIIREVEGALPVADTVWDYKVDHGRRSWVHWNEVLPRGWRPNPAIPLYSTLVPTVDTLRTEYVVKTAILHAAIESIEIRNYHTVGPANSYTTSYGVMLYGVSGTGKTSIFKNIIIPALEQGLITNSAYEYYSTLQVACDGATNLEKMFVGGNIGKYNIVSLGLSAQTSPQRLQAVLESRLQPRSTTSMGPVGGKRLLAFFDDYNLPQRDAFGSQPPLEFMRQVMDRGTMYRQKKDKYYLSSILDVDIVPAMAVPGGGRNPICARNLSLFSIFGIDSPSENVLKGIFHTLLNAHFALGFDEQIRQMVDTLVTSGIEIYAQVSSSLLPTPLKPHYVFNLRDLSKFFLSLMKADPQQQTTQDSIVRLWTHECLRVYHDRLVETDRPWFFDLLSSKLGNHFNTTLSRVFYEKQPPLFVDFLETKWISTIPNSQDPDTEVGVFQEITSKKMLKTFMEEKLREYNNSGAASMNLVLFNDAIDHCCRIARILSSPSGHALLIGSGGSGRSSMTRLAAHLQRQTVFSIDLAKNYGVAQFREDMKKLFLMAGVDNQAVCFLLSDQQIADEAFLEDVNSILSSGEIPGLFTQDEMSQIRDALSPVCKQYGMSETMENCYQMLLQRSKVNLHIVLAFSPSGEVFRRRLRMFPSLVGSCTLDLFGDWPTSALEEVALYFLSDFKELDEFENMQRVLEIDENGNIVEEKAQPPATTARGGSSQNSSRDESDTTDPTRMSLRRKLAKAFVTAHDVSHKTALEMELASKRKVHVTPAGYLSLVRLYRDILLQQRHKITNDINKLKGGINKLMETRETVEEMRKELETTKVVVLESQENCENLLANIAVQQREIDEKQRLIQIDSEKLMKEKEVLMGQMKEAQKDLDEATPALEAAQKALESLDSKDIYEIRSFTQPPELVKLVLAGVMTLLNRDTDYKSAKIVMGEGQFLEKLINYDVNNIPETMLKKVKRYYMDKNYTVDAIGRVSVAGKSLCLWVRAVYEYACVYKVVKPKQDALEDAKNKLAEKERALQAAQDELARIAAAVEKLKSEHASAVAERDRLRRLAEELALKLNRAEKLISGLGGEKERWTKKIQTLTYNLSSLPGDCLTAAAFISYAGGLTGRFRSYVLTEWVNAVNVWMIPCTDPEKYSVSEFLAGQALIYQWSLLGLPKDNFSAENGILITTSNRTPLIIDPQRQATRWIKRLFFEAPEYSKTDVGNVQQSEESEGGTLKLEVGTQQSKKPPKQSSNPDENLKIINAKDADAVKQIEMCIQYGTPVLLEDVGEQIDPSLDVIIRKDIIKKQGRRFIKIRDKEVEWNDNFRIFVSTRLPNPLYTPEVFAKACIINFTIIKEGLTDQLLGAVVSKERPDLEESKNKIVLNTANMRVKLQFLEDEILRLLATSSGSLLDDEELIATLENSKVTSAEITKQLETSAITEKKIDMARRAYQPVSERASLLYFVLEDLGSVDPMYQFSLEAYMKLFINSINNSQKHEDVSARIRLLNDYHTYAVYKYCCRGLFTRHKILLSLHMCVKILESYGRINMSEYAFLLKGGQVFDKSQQPPNPDPTWISGAMWDSLCILDKMPAFSNLLPSIEQRLKDWYTNYYVHDTPEKAPLVGEWDTQLNELQKMLVLRCFRPDRLINAIYTFVANSIGAQYTNPPPFDLGLALTDSSPQIPLLFILSQGADPTSQLLAFAKSCGRADKLDQISLGQGQQEVAVKAVQRSMKEGRWVLLANVHLTPSFFSVLEQLVEDIPHSAPHKDFRLWISSDPTNVFPISVLQTSIKITTEAPSGVRANLQQLYTYIDKPILERLQVRDSYHVPQEEQENMFSMTPDEKDDAYRKLLFGISFYHTLLVERRKFGSLGYNIQYQFTQSDYETAVEVLSMYLQLYDTIPWNALKYLVASIIYGGRVIDDLDRRVLNVYIDHVFCQTAIKRDGYLLAPPLSEYVIPQRGSLQEYRDYITTLPQVDLPAVFGQHSNSEVASRKVESLTLVETLLTIQSIDGSSSGEVDDKKKEKEKKAKKVADDGDGDEDGTKKKKKESTGLSARDERIIKLAQDIIHSLPAPITNLPPPIADINDQTAPLKAVLLQESERHMRLRNIISDDLTTLQRGIRGLTMMSAYLDEVLNDLQVGKVPASWGIIYKSTKSLAPWSRDFIKRVEQLQKWANVGSLKSYWLGGLSLPTAFLTALQQQASRRMNIAIDQLEWGFQVTRYLDPLRDIDDRSVPAFGDGFYAHDCYLEGANWDLDVGYLKEPRLMDLYLTLPIIRFKPQEAKKKTAKFQQVFYECPCYYYPVRTGSREQPSFVINIWLHSGYDKPAKWVKRGTAILLNLGD</sequence>
<evidence type="ECO:0000259" key="23">
    <source>
        <dbReference type="Pfam" id="PF18198"/>
    </source>
</evidence>
<feature type="coiled-coil region" evidence="13">
    <location>
        <begin position="4251"/>
        <end position="4320"/>
    </location>
</feature>
<dbReference type="FunFam" id="1.10.8.710:FF:000001">
    <property type="entry name" value="Dynein axonemal heavy chain 2"/>
    <property type="match status" value="1"/>
</dbReference>
<feature type="region of interest" description="Disordered" evidence="14">
    <location>
        <begin position="1014"/>
        <end position="1033"/>
    </location>
</feature>
<accession>V6TIB4</accession>
<evidence type="ECO:0000256" key="2">
    <source>
        <dbReference type="ARBA" id="ARBA00022490"/>
    </source>
</evidence>
<evidence type="ECO:0000259" key="21">
    <source>
        <dbReference type="Pfam" id="PF12781"/>
    </source>
</evidence>
<keyword evidence="11" id="KW-0206">Cytoskeleton</keyword>
<dbReference type="GO" id="GO:0045505">
    <property type="term" value="F:dynein intermediate chain binding"/>
    <property type="evidence" value="ECO:0007669"/>
    <property type="project" value="InterPro"/>
</dbReference>
<dbReference type="Pfam" id="PF12781">
    <property type="entry name" value="AAA_9"/>
    <property type="match status" value="1"/>
</dbReference>
<keyword evidence="9" id="KW-0969">Cilium</keyword>
<feature type="domain" description="Dynein heavy chain tail" evidence="16">
    <location>
        <begin position="942"/>
        <end position="1139"/>
    </location>
</feature>
<dbReference type="VEuPathDB" id="GiardiaDB:GL50581_3664"/>
<dbReference type="Pfam" id="PF03028">
    <property type="entry name" value="Dynein_heavy"/>
    <property type="match status" value="1"/>
</dbReference>
<dbReference type="InterPro" id="IPR041466">
    <property type="entry name" value="Dynein_AAA5_ext"/>
</dbReference>
<feature type="domain" description="Dynein heavy chain C-terminal" evidence="24">
    <location>
        <begin position="5283"/>
        <end position="5573"/>
    </location>
</feature>
<feature type="region of interest" description="Disordered" evidence="14">
    <location>
        <begin position="473"/>
        <end position="508"/>
    </location>
</feature>
<dbReference type="VEuPathDB" id="GiardiaDB:DHA2_94440"/>
<evidence type="ECO:0000256" key="5">
    <source>
        <dbReference type="ARBA" id="ARBA00022741"/>
    </source>
</evidence>
<dbReference type="FunFam" id="1.10.8.1220:FF:000001">
    <property type="entry name" value="Dynein axonemal heavy chain 5"/>
    <property type="match status" value="1"/>
</dbReference>
<dbReference type="Proteomes" id="UP000018320">
    <property type="component" value="Unassembled WGS sequence"/>
</dbReference>
<dbReference type="Pfam" id="PF22597">
    <property type="entry name" value="DYN_lid"/>
    <property type="match status" value="1"/>
</dbReference>
<dbReference type="InterPro" id="IPR013602">
    <property type="entry name" value="Dynein_heavy_linker"/>
</dbReference>
<dbReference type="InterPro" id="IPR042228">
    <property type="entry name" value="Dynein_linker_3"/>
</dbReference>
<dbReference type="InterPro" id="IPR042222">
    <property type="entry name" value="Dynein_2_N"/>
</dbReference>
<feature type="region of interest" description="Disordered" evidence="14">
    <location>
        <begin position="4459"/>
        <end position="4496"/>
    </location>
</feature>
<dbReference type="Gene3D" id="3.40.50.300">
    <property type="entry name" value="P-loop containing nucleotide triphosphate hydrolases"/>
    <property type="match status" value="5"/>
</dbReference>
<keyword evidence="8 13" id="KW-0175">Coiled coil</keyword>
<dbReference type="GO" id="GO:0060294">
    <property type="term" value="P:cilium movement involved in cell motility"/>
    <property type="evidence" value="ECO:0007669"/>
    <property type="project" value="TreeGrafter"/>
</dbReference>
<feature type="region of interest" description="Disordered" evidence="14">
    <location>
        <begin position="5247"/>
        <end position="5287"/>
    </location>
</feature>
<keyword evidence="12" id="KW-0966">Cell projection</keyword>
<dbReference type="InterPro" id="IPR013594">
    <property type="entry name" value="Dynein_heavy_tail"/>
</dbReference>
<dbReference type="Gene3D" id="6.10.140.1060">
    <property type="match status" value="1"/>
</dbReference>
<dbReference type="Gene3D" id="1.20.58.1120">
    <property type="match status" value="1"/>
</dbReference>
<evidence type="ECO:0000256" key="10">
    <source>
        <dbReference type="ARBA" id="ARBA00023175"/>
    </source>
</evidence>
<dbReference type="InterPro" id="IPR035699">
    <property type="entry name" value="AAA_6"/>
</dbReference>
<evidence type="ECO:0000313" key="26">
    <source>
        <dbReference type="EMBL" id="ESU38703.1"/>
    </source>
</evidence>
<feature type="compositionally biased region" description="Acidic residues" evidence="14">
    <location>
        <begin position="2341"/>
        <end position="2354"/>
    </location>
</feature>
<evidence type="ECO:0000256" key="4">
    <source>
        <dbReference type="ARBA" id="ARBA00022737"/>
    </source>
</evidence>
<evidence type="ECO:0000259" key="24">
    <source>
        <dbReference type="Pfam" id="PF18199"/>
    </source>
</evidence>
<dbReference type="InterPro" id="IPR026983">
    <property type="entry name" value="DHC"/>
</dbReference>
<dbReference type="FunFam" id="3.10.490.20:FF:000009">
    <property type="entry name" value="Dynein heavy chain 4"/>
    <property type="match status" value="1"/>
</dbReference>
<feature type="coiled-coil region" evidence="13">
    <location>
        <begin position="1589"/>
        <end position="1616"/>
    </location>
</feature>
<protein>
    <submittedName>
        <fullName evidence="26">Dynein heavy chain</fullName>
    </submittedName>
</protein>
<keyword evidence="6" id="KW-0067">ATP-binding</keyword>
<keyword evidence="3" id="KW-0493">Microtubule</keyword>
<evidence type="ECO:0000259" key="22">
    <source>
        <dbReference type="Pfam" id="PF17852"/>
    </source>
</evidence>
<evidence type="ECO:0000256" key="9">
    <source>
        <dbReference type="ARBA" id="ARBA00023069"/>
    </source>
</evidence>
<dbReference type="GO" id="GO:0051959">
    <property type="term" value="F:dynein light intermediate chain binding"/>
    <property type="evidence" value="ECO:0007669"/>
    <property type="project" value="InterPro"/>
</dbReference>
<evidence type="ECO:0000256" key="3">
    <source>
        <dbReference type="ARBA" id="ARBA00022701"/>
    </source>
</evidence>
<dbReference type="InterPro" id="IPR042219">
    <property type="entry name" value="AAA_lid_11_sf"/>
</dbReference>
<feature type="domain" description="Dynein heavy chain coiled coil stalk" evidence="19">
    <location>
        <begin position="4044"/>
        <end position="4372"/>
    </location>
</feature>
<feature type="compositionally biased region" description="Acidic residues" evidence="14">
    <location>
        <begin position="484"/>
        <end position="502"/>
    </location>
</feature>
<dbReference type="Gene3D" id="1.20.1270.280">
    <property type="match status" value="1"/>
</dbReference>
<evidence type="ECO:0000259" key="19">
    <source>
        <dbReference type="Pfam" id="PF12777"/>
    </source>
</evidence>
<dbReference type="InterPro" id="IPR027417">
    <property type="entry name" value="P-loop_NTPase"/>
</dbReference>
<keyword evidence="7" id="KW-0243">Dynein</keyword>
<dbReference type="InterPro" id="IPR004273">
    <property type="entry name" value="Dynein_heavy_D6_P-loop"/>
</dbReference>
<dbReference type="Gene3D" id="3.20.180.20">
    <property type="entry name" value="Dynein heavy chain, N-terminal domain 2"/>
    <property type="match status" value="1"/>
</dbReference>
<evidence type="ECO:0000259" key="20">
    <source>
        <dbReference type="Pfam" id="PF12780"/>
    </source>
</evidence>
<dbReference type="InterPro" id="IPR041658">
    <property type="entry name" value="AAA_lid_11"/>
</dbReference>
<keyword evidence="2" id="KW-0963">Cytoplasm</keyword>
<feature type="coiled-coil region" evidence="13">
    <location>
        <begin position="4049"/>
        <end position="4125"/>
    </location>
</feature>
<dbReference type="FunFam" id="3.40.50.300:FF:000153">
    <property type="entry name" value="Dynein axonemal heavy chain 1"/>
    <property type="match status" value="1"/>
</dbReference>
<evidence type="ECO:0000256" key="6">
    <source>
        <dbReference type="ARBA" id="ARBA00022840"/>
    </source>
</evidence>
<dbReference type="Pfam" id="PF12777">
    <property type="entry name" value="MT"/>
    <property type="match status" value="1"/>
</dbReference>
<dbReference type="Gene3D" id="1.10.8.710">
    <property type="match status" value="1"/>
</dbReference>
<evidence type="ECO:0000256" key="8">
    <source>
        <dbReference type="ARBA" id="ARBA00023054"/>
    </source>
</evidence>
<dbReference type="Pfam" id="PF18198">
    <property type="entry name" value="AAA_lid_11"/>
    <property type="match status" value="1"/>
</dbReference>
<dbReference type="FunFam" id="1.20.920.20:FF:000001">
    <property type="entry name" value="dynein heavy chain 2, axonemal"/>
    <property type="match status" value="1"/>
</dbReference>
<gene>
    <name evidence="26" type="ORF">DHA2_94440</name>
</gene>
<dbReference type="FunFam" id="3.40.50.300:FF:002141">
    <property type="entry name" value="Dynein heavy chain"/>
    <property type="match status" value="1"/>
</dbReference>
<feature type="domain" description="Dynein heavy chain AAA lid" evidence="23">
    <location>
        <begin position="5083"/>
        <end position="5222"/>
    </location>
</feature>